<feature type="domain" description="Major facilitator superfamily (MFS) profile" evidence="6">
    <location>
        <begin position="20"/>
        <end position="415"/>
    </location>
</feature>
<feature type="transmembrane region" description="Helical" evidence="5">
    <location>
        <begin position="328"/>
        <end position="351"/>
    </location>
</feature>
<feature type="transmembrane region" description="Helical" evidence="5">
    <location>
        <begin position="142"/>
        <end position="160"/>
    </location>
</feature>
<dbReference type="Proteomes" id="UP000530928">
    <property type="component" value="Unassembled WGS sequence"/>
</dbReference>
<gene>
    <name evidence="7" type="ORF">HNR30_005954</name>
</gene>
<comment type="subcellular location">
    <subcellularLocation>
        <location evidence="1">Cell membrane</location>
        <topology evidence="1">Multi-pass membrane protein</topology>
    </subcellularLocation>
</comment>
<evidence type="ECO:0000256" key="3">
    <source>
        <dbReference type="ARBA" id="ARBA00022989"/>
    </source>
</evidence>
<dbReference type="RefSeq" id="WP_312894728.1">
    <property type="nucleotide sequence ID" value="NZ_BAABAM010000004.1"/>
</dbReference>
<dbReference type="PANTHER" id="PTHR23534:SF1">
    <property type="entry name" value="MAJOR FACILITATOR SUPERFAMILY PROTEIN"/>
    <property type="match status" value="1"/>
</dbReference>
<dbReference type="Pfam" id="PF07690">
    <property type="entry name" value="MFS_1"/>
    <property type="match status" value="1"/>
</dbReference>
<dbReference type="AlphaFoldDB" id="A0A7W0CNU9"/>
<feature type="transmembrane region" description="Helical" evidence="5">
    <location>
        <begin position="391"/>
        <end position="411"/>
    </location>
</feature>
<feature type="transmembrane region" description="Helical" evidence="5">
    <location>
        <begin position="87"/>
        <end position="106"/>
    </location>
</feature>
<keyword evidence="4 5" id="KW-0472">Membrane</keyword>
<organism evidence="7 8">
    <name type="scientific">Nonomuraea soli</name>
    <dbReference type="NCBI Taxonomy" id="1032476"/>
    <lineage>
        <taxon>Bacteria</taxon>
        <taxon>Bacillati</taxon>
        <taxon>Actinomycetota</taxon>
        <taxon>Actinomycetes</taxon>
        <taxon>Streptosporangiales</taxon>
        <taxon>Streptosporangiaceae</taxon>
        <taxon>Nonomuraea</taxon>
    </lineage>
</organism>
<feature type="transmembrane region" description="Helical" evidence="5">
    <location>
        <begin position="301"/>
        <end position="322"/>
    </location>
</feature>
<dbReference type="GO" id="GO:0005886">
    <property type="term" value="C:plasma membrane"/>
    <property type="evidence" value="ECO:0007669"/>
    <property type="project" value="UniProtKB-SubCell"/>
</dbReference>
<dbReference type="EMBL" id="JACDUR010000006">
    <property type="protein sequence ID" value="MBA2894582.1"/>
    <property type="molecule type" value="Genomic_DNA"/>
</dbReference>
<feature type="transmembrane region" description="Helical" evidence="5">
    <location>
        <begin position="271"/>
        <end position="294"/>
    </location>
</feature>
<dbReference type="InterPro" id="IPR036259">
    <property type="entry name" value="MFS_trans_sf"/>
</dbReference>
<evidence type="ECO:0000256" key="5">
    <source>
        <dbReference type="SAM" id="Phobius"/>
    </source>
</evidence>
<keyword evidence="2 5" id="KW-0812">Transmembrane</keyword>
<feature type="transmembrane region" description="Helical" evidence="5">
    <location>
        <begin position="240"/>
        <end position="259"/>
    </location>
</feature>
<comment type="caution">
    <text evidence="7">The sequence shown here is derived from an EMBL/GenBank/DDBJ whole genome shotgun (WGS) entry which is preliminary data.</text>
</comment>
<evidence type="ECO:0000256" key="4">
    <source>
        <dbReference type="ARBA" id="ARBA00023136"/>
    </source>
</evidence>
<evidence type="ECO:0000313" key="8">
    <source>
        <dbReference type="Proteomes" id="UP000530928"/>
    </source>
</evidence>
<evidence type="ECO:0000259" key="6">
    <source>
        <dbReference type="PROSITE" id="PS50850"/>
    </source>
</evidence>
<dbReference type="InterPro" id="IPR011701">
    <property type="entry name" value="MFS"/>
</dbReference>
<feature type="transmembrane region" description="Helical" evidence="5">
    <location>
        <begin position="21"/>
        <end position="46"/>
    </location>
</feature>
<sequence length="419" mass="41940">MKAAPASHGVEQFKSVQRRTLAVLSLSQIIGGLGVAVGLAFSSLIVEDLSGSVTISGFAGTAMVLGSALFALPIAKVATISGRRASLALGYASAAVGGAVATLAIGLGSWPLVLVGFLLIGAGSTTNLAARYSATDLSPKGTTARHLSLVVWATTIGSVAGPNLAQPADAIGKNLGLAEYAGPFAFATFAFLVALLFLFFFLRPDPLKLARTVSTGGGEVPKRVMRAGWDAIRSSAGARAAVLAIAISHTAMVSIMSMTPVHLKHGGATTGIIGLALSLHIAGMYVFSPLVGWLADKAGKIPVLVLGMAILLGSAVLAMTAGEHSVGQITASLILLGLGWSCGLVAGSALLTESTPIGQRASVQGLSDLLVSVCGATGTVVAGLIVGGLSYSALGIAVGIVVTATGVWLAARRRALTAP</sequence>
<proteinExistence type="predicted"/>
<feature type="transmembrane region" description="Helical" evidence="5">
    <location>
        <begin position="180"/>
        <end position="202"/>
    </location>
</feature>
<feature type="transmembrane region" description="Helical" evidence="5">
    <location>
        <begin position="52"/>
        <end position="75"/>
    </location>
</feature>
<dbReference type="GO" id="GO:0022857">
    <property type="term" value="F:transmembrane transporter activity"/>
    <property type="evidence" value="ECO:0007669"/>
    <property type="project" value="InterPro"/>
</dbReference>
<keyword evidence="8" id="KW-1185">Reference proteome</keyword>
<dbReference type="SUPFAM" id="SSF103473">
    <property type="entry name" value="MFS general substrate transporter"/>
    <property type="match status" value="1"/>
</dbReference>
<keyword evidence="3 5" id="KW-1133">Transmembrane helix</keyword>
<dbReference type="InterPro" id="IPR020846">
    <property type="entry name" value="MFS_dom"/>
</dbReference>
<evidence type="ECO:0000256" key="2">
    <source>
        <dbReference type="ARBA" id="ARBA00022692"/>
    </source>
</evidence>
<dbReference type="PROSITE" id="PS50850">
    <property type="entry name" value="MFS"/>
    <property type="match status" value="1"/>
</dbReference>
<name>A0A7W0CNU9_9ACTN</name>
<protein>
    <submittedName>
        <fullName evidence="7">MFS family permease</fullName>
    </submittedName>
</protein>
<accession>A0A7W0CNU9</accession>
<dbReference type="PANTHER" id="PTHR23534">
    <property type="entry name" value="MFS PERMEASE"/>
    <property type="match status" value="1"/>
</dbReference>
<feature type="transmembrane region" description="Helical" evidence="5">
    <location>
        <begin position="363"/>
        <end position="385"/>
    </location>
</feature>
<reference evidence="7 8" key="1">
    <citation type="submission" date="2020-07" db="EMBL/GenBank/DDBJ databases">
        <title>Genomic Encyclopedia of Type Strains, Phase IV (KMG-IV): sequencing the most valuable type-strain genomes for metagenomic binning, comparative biology and taxonomic classification.</title>
        <authorList>
            <person name="Goeker M."/>
        </authorList>
    </citation>
    <scope>NUCLEOTIDE SEQUENCE [LARGE SCALE GENOMIC DNA]</scope>
    <source>
        <strain evidence="7 8">DSM 45533</strain>
    </source>
</reference>
<evidence type="ECO:0000313" key="7">
    <source>
        <dbReference type="EMBL" id="MBA2894582.1"/>
    </source>
</evidence>
<dbReference type="Gene3D" id="1.20.1250.20">
    <property type="entry name" value="MFS general substrate transporter like domains"/>
    <property type="match status" value="1"/>
</dbReference>
<feature type="transmembrane region" description="Helical" evidence="5">
    <location>
        <begin position="112"/>
        <end position="130"/>
    </location>
</feature>
<evidence type="ECO:0000256" key="1">
    <source>
        <dbReference type="ARBA" id="ARBA00004651"/>
    </source>
</evidence>